<dbReference type="Pfam" id="PF01177">
    <property type="entry name" value="Asp_Glu_race"/>
    <property type="match status" value="1"/>
</dbReference>
<dbReference type="AlphaFoldDB" id="A0A519BNW1"/>
<accession>A0A519BNW1</accession>
<keyword evidence="4 8" id="KW-0573">Peptidoglycan synthesis</keyword>
<protein>
    <recommendedName>
        <fullName evidence="7 8">Glutamate racemase</fullName>
        <ecNumber evidence="2 8">5.1.1.3</ecNumber>
    </recommendedName>
</protein>
<dbReference type="PANTHER" id="PTHR21198">
    <property type="entry name" value="GLUTAMATE RACEMASE"/>
    <property type="match status" value="1"/>
</dbReference>
<evidence type="ECO:0000256" key="4">
    <source>
        <dbReference type="ARBA" id="ARBA00022984"/>
    </source>
</evidence>
<evidence type="ECO:0000256" key="8">
    <source>
        <dbReference type="HAMAP-Rule" id="MF_00258"/>
    </source>
</evidence>
<feature type="active site" description="Proton donor/acceptor" evidence="8">
    <location>
        <position position="73"/>
    </location>
</feature>
<comment type="caution">
    <text evidence="9">The sequence shown here is derived from an EMBL/GenBank/DDBJ whole genome shotgun (WGS) entry which is preliminary data.</text>
</comment>
<dbReference type="GO" id="GO:0009252">
    <property type="term" value="P:peptidoglycan biosynthetic process"/>
    <property type="evidence" value="ECO:0007669"/>
    <property type="project" value="UniProtKB-UniRule"/>
</dbReference>
<dbReference type="GO" id="GO:0008360">
    <property type="term" value="P:regulation of cell shape"/>
    <property type="evidence" value="ECO:0007669"/>
    <property type="project" value="UniProtKB-KW"/>
</dbReference>
<evidence type="ECO:0000256" key="3">
    <source>
        <dbReference type="ARBA" id="ARBA00022960"/>
    </source>
</evidence>
<evidence type="ECO:0000256" key="5">
    <source>
        <dbReference type="ARBA" id="ARBA00023235"/>
    </source>
</evidence>
<feature type="binding site" evidence="8">
    <location>
        <begin position="42"/>
        <end position="43"/>
    </location>
    <ligand>
        <name>substrate</name>
    </ligand>
</feature>
<feature type="binding site" evidence="8">
    <location>
        <begin position="10"/>
        <end position="11"/>
    </location>
    <ligand>
        <name>substrate</name>
    </ligand>
</feature>
<dbReference type="InterPro" id="IPR001920">
    <property type="entry name" value="Asp/Glu_race"/>
</dbReference>
<dbReference type="InterPro" id="IPR033134">
    <property type="entry name" value="Asp/Glu_racemase_AS_2"/>
</dbReference>
<dbReference type="InterPro" id="IPR004391">
    <property type="entry name" value="Glu_race"/>
</dbReference>
<feature type="binding site" evidence="8">
    <location>
        <begin position="209"/>
        <end position="210"/>
    </location>
    <ligand>
        <name>substrate</name>
    </ligand>
</feature>
<feature type="binding site" evidence="8">
    <location>
        <begin position="74"/>
        <end position="75"/>
    </location>
    <ligand>
        <name>substrate</name>
    </ligand>
</feature>
<proteinExistence type="inferred from homology"/>
<comment type="similarity">
    <text evidence="8">Belongs to the aspartate/glutamate racemases family.</text>
</comment>
<dbReference type="FunFam" id="3.40.50.1860:FF:000002">
    <property type="entry name" value="Glutamate racemase"/>
    <property type="match status" value="1"/>
</dbReference>
<dbReference type="GO" id="GO:0008881">
    <property type="term" value="F:glutamate racemase activity"/>
    <property type="evidence" value="ECO:0007669"/>
    <property type="project" value="UniProtKB-UniRule"/>
</dbReference>
<dbReference type="EC" id="5.1.1.3" evidence="2 8"/>
<evidence type="ECO:0000256" key="6">
    <source>
        <dbReference type="ARBA" id="ARBA00023316"/>
    </source>
</evidence>
<dbReference type="PANTHER" id="PTHR21198:SF2">
    <property type="entry name" value="GLUTAMATE RACEMASE"/>
    <property type="match status" value="1"/>
</dbReference>
<evidence type="ECO:0000256" key="2">
    <source>
        <dbReference type="ARBA" id="ARBA00013090"/>
    </source>
</evidence>
<organism evidence="9 10">
    <name type="scientific">Candidatus Acididesulfobacter diazotrophicus</name>
    <dbReference type="NCBI Taxonomy" id="2597226"/>
    <lineage>
        <taxon>Bacteria</taxon>
        <taxon>Deltaproteobacteria</taxon>
        <taxon>Candidatus Acidulodesulfobacterales</taxon>
        <taxon>Candidatus Acididesulfobacter</taxon>
    </lineage>
</organism>
<dbReference type="InterPro" id="IPR015942">
    <property type="entry name" value="Asp/Glu/hydantoin_racemase"/>
</dbReference>
<dbReference type="SUPFAM" id="SSF53681">
    <property type="entry name" value="Aspartate/glutamate racemase"/>
    <property type="match status" value="2"/>
</dbReference>
<dbReference type="PROSITE" id="PS00924">
    <property type="entry name" value="ASP_GLU_RACEMASE_2"/>
    <property type="match status" value="1"/>
</dbReference>
<keyword evidence="6 8" id="KW-0961">Cell wall biogenesis/degradation</keyword>
<gene>
    <name evidence="8 9" type="primary">murI</name>
    <name evidence="9" type="ORF">EVG15_03390</name>
</gene>
<dbReference type="HAMAP" id="MF_00258">
    <property type="entry name" value="Glu_racemase"/>
    <property type="match status" value="1"/>
</dbReference>
<sequence length="292" mass="32962">MNRQPIGIFDSGLGGLTVFKEIRRLLKYENLIYFGDTARVPYGNKSKETIVKYSKEITKFLLKHNVKLIVAACNTVSSLALDELKKEFSIPIFGVIEPGARRAYKKSIKSIEKIDNYKNNNYNSDVEVNTIAVIGTKATIGSKAYSNAISRLNNYDKGANITIIERACPLLVPLVEEGWIDSNITSEILKYYLQPIIETKPSSIVLGCTHYPMLKTIISKIIDKNTEIIDSGKEVSIEVRNFLINNNMLNTTLDKPFEKYYVSDDPEKFKLLGSNFLGKNITEDIEVIIDFL</sequence>
<evidence type="ECO:0000256" key="7">
    <source>
        <dbReference type="ARBA" id="ARBA00070053"/>
    </source>
</evidence>
<dbReference type="NCBIfam" id="TIGR00067">
    <property type="entry name" value="glut_race"/>
    <property type="match status" value="1"/>
</dbReference>
<evidence type="ECO:0000313" key="9">
    <source>
        <dbReference type="EMBL" id="RZD18966.1"/>
    </source>
</evidence>
<comment type="catalytic activity">
    <reaction evidence="1 8">
        <text>L-glutamate = D-glutamate</text>
        <dbReference type="Rhea" id="RHEA:12813"/>
        <dbReference type="ChEBI" id="CHEBI:29985"/>
        <dbReference type="ChEBI" id="CHEBI:29986"/>
        <dbReference type="EC" id="5.1.1.3"/>
    </reaction>
</comment>
<dbReference type="UniPathway" id="UPA00219"/>
<name>A0A519BNW1_9DELT</name>
<reference evidence="9 10" key="1">
    <citation type="journal article" date="2019" name="ISME J.">
        <title>Insights into ecological role of a new deltaproteobacterial order Candidatus Acidulodesulfobacterales by metagenomics and metatranscriptomics.</title>
        <authorList>
            <person name="Tan S."/>
            <person name="Liu J."/>
            <person name="Fang Y."/>
            <person name="Hedlund B.P."/>
            <person name="Lian Z.H."/>
            <person name="Huang L.Y."/>
            <person name="Li J.T."/>
            <person name="Huang L.N."/>
            <person name="Li W.J."/>
            <person name="Jiang H.C."/>
            <person name="Dong H.L."/>
            <person name="Shu W.S."/>
        </authorList>
    </citation>
    <scope>NUCLEOTIDE SEQUENCE [LARGE SCALE GENOMIC DNA]</scope>
    <source>
        <strain evidence="9">AP1</strain>
    </source>
</reference>
<dbReference type="Gene3D" id="3.40.50.1860">
    <property type="match status" value="2"/>
</dbReference>
<dbReference type="Proteomes" id="UP000319296">
    <property type="component" value="Unassembled WGS sequence"/>
</dbReference>
<feature type="active site" description="Proton donor/acceptor" evidence="8">
    <location>
        <position position="208"/>
    </location>
</feature>
<dbReference type="EMBL" id="SGBB01000004">
    <property type="protein sequence ID" value="RZD18966.1"/>
    <property type="molecule type" value="Genomic_DNA"/>
</dbReference>
<evidence type="ECO:0000256" key="1">
    <source>
        <dbReference type="ARBA" id="ARBA00001602"/>
    </source>
</evidence>
<comment type="function">
    <text evidence="8">Provides the (R)-glutamate required for cell wall biosynthesis.</text>
</comment>
<keyword evidence="5 8" id="KW-0413">Isomerase</keyword>
<evidence type="ECO:0000313" key="10">
    <source>
        <dbReference type="Proteomes" id="UP000319296"/>
    </source>
</evidence>
<comment type="pathway">
    <text evidence="8">Cell wall biogenesis; peptidoglycan biosynthesis.</text>
</comment>
<keyword evidence="3 8" id="KW-0133">Cell shape</keyword>
<dbReference type="GO" id="GO:0071555">
    <property type="term" value="P:cell wall organization"/>
    <property type="evidence" value="ECO:0007669"/>
    <property type="project" value="UniProtKB-KW"/>
</dbReference>